<dbReference type="SUPFAM" id="SSF140478">
    <property type="entry name" value="LemA-like"/>
    <property type="match status" value="1"/>
</dbReference>
<accession>A0ABV6STF3</accession>
<dbReference type="Proteomes" id="UP001589898">
    <property type="component" value="Unassembled WGS sequence"/>
</dbReference>
<dbReference type="PANTHER" id="PTHR34478">
    <property type="entry name" value="PROTEIN LEMA"/>
    <property type="match status" value="1"/>
</dbReference>
<keyword evidence="5" id="KW-0472">Membrane</keyword>
<comment type="caution">
    <text evidence="6">The sequence shown here is derived from an EMBL/GenBank/DDBJ whole genome shotgun (WGS) entry which is preliminary data.</text>
</comment>
<evidence type="ECO:0000256" key="5">
    <source>
        <dbReference type="ARBA" id="ARBA00023136"/>
    </source>
</evidence>
<keyword evidence="7" id="KW-1185">Reference proteome</keyword>
<comment type="subcellular location">
    <subcellularLocation>
        <location evidence="1">Membrane</location>
        <topology evidence="1">Single-pass membrane protein</topology>
    </subcellularLocation>
</comment>
<protein>
    <submittedName>
        <fullName evidence="6">LemA family protein</fullName>
    </submittedName>
</protein>
<keyword evidence="4" id="KW-1133">Transmembrane helix</keyword>
<organism evidence="6 7">
    <name type="scientific">Luteimonas padinae</name>
    <dbReference type="NCBI Taxonomy" id="1714359"/>
    <lineage>
        <taxon>Bacteria</taxon>
        <taxon>Pseudomonadati</taxon>
        <taxon>Pseudomonadota</taxon>
        <taxon>Gammaproteobacteria</taxon>
        <taxon>Lysobacterales</taxon>
        <taxon>Lysobacteraceae</taxon>
        <taxon>Luteimonas</taxon>
    </lineage>
</organism>
<dbReference type="EMBL" id="JBHLTF010000001">
    <property type="protein sequence ID" value="MFC0716232.1"/>
    <property type="molecule type" value="Genomic_DNA"/>
</dbReference>
<dbReference type="InterPro" id="IPR023353">
    <property type="entry name" value="LemA-like_dom_sf"/>
</dbReference>
<proteinExistence type="inferred from homology"/>
<evidence type="ECO:0000256" key="1">
    <source>
        <dbReference type="ARBA" id="ARBA00004167"/>
    </source>
</evidence>
<evidence type="ECO:0000313" key="6">
    <source>
        <dbReference type="EMBL" id="MFC0716232.1"/>
    </source>
</evidence>
<sequence>MTALLVAAVALAALAAWAIAAYNRLVRLRNQVATAWSDIDVQLQRRHDLVPQLVAAVQGYASHEGAVLEAVTALRTRALALRDPAELGQVEAELEQALGRLLLLREAYPDLKASQNFAALQQDLVDVEEQLQYARRFYNGAVRDLNDGVQRVPDVLVARTFGFGEAAFFQAGADSREAPAVDLSR</sequence>
<reference evidence="6 7" key="1">
    <citation type="submission" date="2024-09" db="EMBL/GenBank/DDBJ databases">
        <authorList>
            <person name="Sun Q."/>
            <person name="Mori K."/>
        </authorList>
    </citation>
    <scope>NUCLEOTIDE SEQUENCE [LARGE SCALE GENOMIC DNA]</scope>
    <source>
        <strain evidence="6 7">KCTC 52403</strain>
    </source>
</reference>
<dbReference type="Gene3D" id="1.20.1440.20">
    <property type="entry name" value="LemA-like domain"/>
    <property type="match status" value="1"/>
</dbReference>
<comment type="similarity">
    <text evidence="2">Belongs to the LemA family.</text>
</comment>
<dbReference type="InterPro" id="IPR007156">
    <property type="entry name" value="MamQ_LemA"/>
</dbReference>
<dbReference type="Pfam" id="PF04011">
    <property type="entry name" value="LemA"/>
    <property type="match status" value="1"/>
</dbReference>
<gene>
    <name evidence="6" type="ORF">ACFFFU_00395</name>
</gene>
<evidence type="ECO:0000256" key="4">
    <source>
        <dbReference type="ARBA" id="ARBA00022989"/>
    </source>
</evidence>
<evidence type="ECO:0000256" key="2">
    <source>
        <dbReference type="ARBA" id="ARBA00008854"/>
    </source>
</evidence>
<dbReference type="PANTHER" id="PTHR34478:SF1">
    <property type="entry name" value="PROTEIN LEMA"/>
    <property type="match status" value="1"/>
</dbReference>
<name>A0ABV6STF3_9GAMM</name>
<keyword evidence="3" id="KW-0812">Transmembrane</keyword>
<evidence type="ECO:0000256" key="3">
    <source>
        <dbReference type="ARBA" id="ARBA00022692"/>
    </source>
</evidence>
<evidence type="ECO:0000313" key="7">
    <source>
        <dbReference type="Proteomes" id="UP001589898"/>
    </source>
</evidence>
<dbReference type="RefSeq" id="WP_229822964.1">
    <property type="nucleotide sequence ID" value="NZ_BMZT01000001.1"/>
</dbReference>